<accession>A0A166CTN5</accession>
<dbReference type="PATRIC" id="fig|47311.3.peg.664"/>
<reference evidence="1 2" key="1">
    <citation type="submission" date="2016-04" db="EMBL/GenBank/DDBJ databases">
        <title>Genome sequence of Methanobrevibacter cuticularis DSM 11139.</title>
        <authorList>
            <person name="Poehlein A."/>
            <person name="Seedorf H."/>
            <person name="Daniel R."/>
        </authorList>
    </citation>
    <scope>NUCLEOTIDE SEQUENCE [LARGE SCALE GENOMIC DNA]</scope>
    <source>
        <strain evidence="1 2">DSM 11139</strain>
    </source>
</reference>
<evidence type="ECO:0000313" key="1">
    <source>
        <dbReference type="EMBL" id="KZX16727.1"/>
    </source>
</evidence>
<comment type="caution">
    <text evidence="1">The sequence shown here is derived from an EMBL/GenBank/DDBJ whole genome shotgun (WGS) entry which is preliminary data.</text>
</comment>
<dbReference type="AlphaFoldDB" id="A0A166CTN5"/>
<organism evidence="1 2">
    <name type="scientific">Methanobrevibacter cuticularis</name>
    <dbReference type="NCBI Taxonomy" id="47311"/>
    <lineage>
        <taxon>Archaea</taxon>
        <taxon>Methanobacteriati</taxon>
        <taxon>Methanobacteriota</taxon>
        <taxon>Methanomada group</taxon>
        <taxon>Methanobacteria</taxon>
        <taxon>Methanobacteriales</taxon>
        <taxon>Methanobacteriaceae</taxon>
        <taxon>Methanobrevibacter</taxon>
    </lineage>
</organism>
<gene>
    <name evidence="1" type="ORF">MBCUT_05910</name>
</gene>
<sequence length="45" mass="5077">MGFCKNCIYYGLVDDYYRIGRWSAGCTLTGELKGDNDSCESFVPK</sequence>
<keyword evidence="2" id="KW-1185">Reference proteome</keyword>
<proteinExistence type="predicted"/>
<evidence type="ECO:0000313" key="2">
    <source>
        <dbReference type="Proteomes" id="UP000077275"/>
    </source>
</evidence>
<dbReference type="Proteomes" id="UP000077275">
    <property type="component" value="Unassembled WGS sequence"/>
</dbReference>
<name>A0A166CTN5_9EURY</name>
<dbReference type="EMBL" id="LWMW01000087">
    <property type="protein sequence ID" value="KZX16727.1"/>
    <property type="molecule type" value="Genomic_DNA"/>
</dbReference>
<protein>
    <submittedName>
        <fullName evidence="1">Uncharacterized protein</fullName>
    </submittedName>
</protein>